<dbReference type="InterPro" id="IPR032781">
    <property type="entry name" value="ABC_tran_Xtn"/>
</dbReference>
<dbReference type="EMBL" id="DXBJ01000024">
    <property type="protein sequence ID" value="HIZ57661.1"/>
    <property type="molecule type" value="Genomic_DNA"/>
</dbReference>
<feature type="coiled-coil region" evidence="3">
    <location>
        <begin position="546"/>
        <end position="573"/>
    </location>
</feature>
<evidence type="ECO:0000259" key="4">
    <source>
        <dbReference type="PROSITE" id="PS50893"/>
    </source>
</evidence>
<proteinExistence type="predicted"/>
<dbReference type="InterPro" id="IPR017871">
    <property type="entry name" value="ABC_transporter-like_CS"/>
</dbReference>
<comment type="caution">
    <text evidence="5">The sequence shown here is derived from an EMBL/GenBank/DDBJ whole genome shotgun (WGS) entry which is preliminary data.</text>
</comment>
<dbReference type="InterPro" id="IPR003593">
    <property type="entry name" value="AAA+_ATPase"/>
</dbReference>
<dbReference type="SMART" id="SM00382">
    <property type="entry name" value="AAA"/>
    <property type="match status" value="2"/>
</dbReference>
<feature type="domain" description="ABC transporter" evidence="4">
    <location>
        <begin position="324"/>
        <end position="536"/>
    </location>
</feature>
<evidence type="ECO:0000256" key="2">
    <source>
        <dbReference type="ARBA" id="ARBA00022840"/>
    </source>
</evidence>
<keyword evidence="3" id="KW-0175">Coiled coil</keyword>
<accession>A0A9D2FFZ6</accession>
<dbReference type="CDD" id="cd03221">
    <property type="entry name" value="ABCF_EF-3"/>
    <property type="match status" value="2"/>
</dbReference>
<dbReference type="PANTHER" id="PTHR42855">
    <property type="entry name" value="ABC TRANSPORTER ATP-BINDING SUBUNIT"/>
    <property type="match status" value="1"/>
</dbReference>
<dbReference type="PANTHER" id="PTHR42855:SF2">
    <property type="entry name" value="DRUG RESISTANCE ABC TRANSPORTER,ATP-BINDING PROTEIN"/>
    <property type="match status" value="1"/>
</dbReference>
<dbReference type="GO" id="GO:0016887">
    <property type="term" value="F:ATP hydrolysis activity"/>
    <property type="evidence" value="ECO:0007669"/>
    <property type="project" value="InterPro"/>
</dbReference>
<name>A0A9D2FFZ6_9FIRM</name>
<keyword evidence="1" id="KW-0547">Nucleotide-binding</keyword>
<dbReference type="PROSITE" id="PS50893">
    <property type="entry name" value="ABC_TRANSPORTER_2"/>
    <property type="match status" value="2"/>
</dbReference>
<dbReference type="GO" id="GO:0005524">
    <property type="term" value="F:ATP binding"/>
    <property type="evidence" value="ECO:0007669"/>
    <property type="project" value="UniProtKB-KW"/>
</dbReference>
<dbReference type="Gene3D" id="3.40.50.300">
    <property type="entry name" value="P-loop containing nucleotide triphosphate hydrolases"/>
    <property type="match status" value="2"/>
</dbReference>
<sequence>MLLNLEQLGKSFGEKIVLENVTASVEREDRIGIVGQNGAGKTTLLKILTGEYTDYTGEFSLTHGVTLGYLAQNAKLDATLDVYGEMRATFAPVLDAMAQMQVLERKMAASPSDPALLEQHAALQAVVDAADGYNMDVNIKKVLGGMGFPQSTWEKNVGVLSGGELTRLRIAKLLLEKPDILILDEPTNHLDFATMEWLETYLKGYSGAVLVVSHDRYFLDNVCTKIWEVAGCSMTVYKGNFSAYLPQKEAADALRQKQHDADVALAEKLQDYIDRNLVRASTTKMAQSRRKQLEKLEITEAPKDETNRLSFRFAYDVEPWNELVILKNLTIRIGDRVLLEPFTYTVCRGQRLVIAGPNGAGKSTLMQVLDGKRRPSGGMVRLGTGARPSIFEQQQHRAGAGRVIDAIWDKYPQMTELEVRSHLARLGFRGETVFKDCAALSGGELARLRFAEIVLERPNLLFLDEPTNHLDIYTRENLTEALMAYTGTLLLVTHDRHLMNSLACPILYLENGKATLYPSYDALMGRAAPAAPAPEKSDAAAKAGYGKEQRRRRAELRAKIKACEEEMERCGAREVELDNEINSPEVYNDPQLLRQKSDELEDLRFHQEELFAAWEAAVEEQEQYERSLSESTGEAGA</sequence>
<evidence type="ECO:0000256" key="3">
    <source>
        <dbReference type="SAM" id="Coils"/>
    </source>
</evidence>
<gene>
    <name evidence="5" type="ORF">H9725_03630</name>
</gene>
<dbReference type="Proteomes" id="UP000824065">
    <property type="component" value="Unassembled WGS sequence"/>
</dbReference>
<dbReference type="AlphaFoldDB" id="A0A9D2FFZ6"/>
<protein>
    <submittedName>
        <fullName evidence="5">ABC-F family ATP-binding cassette domain-containing protein</fullName>
    </submittedName>
</protein>
<evidence type="ECO:0000313" key="6">
    <source>
        <dbReference type="Proteomes" id="UP000824065"/>
    </source>
</evidence>
<reference evidence="5" key="1">
    <citation type="journal article" date="2021" name="PeerJ">
        <title>Extensive microbial diversity within the chicken gut microbiome revealed by metagenomics and culture.</title>
        <authorList>
            <person name="Gilroy R."/>
            <person name="Ravi A."/>
            <person name="Getino M."/>
            <person name="Pursley I."/>
            <person name="Horton D.L."/>
            <person name="Alikhan N.F."/>
            <person name="Baker D."/>
            <person name="Gharbi K."/>
            <person name="Hall N."/>
            <person name="Watson M."/>
            <person name="Adriaenssens E.M."/>
            <person name="Foster-Nyarko E."/>
            <person name="Jarju S."/>
            <person name="Secka A."/>
            <person name="Antonio M."/>
            <person name="Oren A."/>
            <person name="Chaudhuri R.R."/>
            <person name="La Ragione R."/>
            <person name="Hildebrand F."/>
            <person name="Pallen M.J."/>
        </authorList>
    </citation>
    <scope>NUCLEOTIDE SEQUENCE</scope>
    <source>
        <strain evidence="5">ChiBcec16-3735</strain>
    </source>
</reference>
<evidence type="ECO:0000313" key="5">
    <source>
        <dbReference type="EMBL" id="HIZ57661.1"/>
    </source>
</evidence>
<dbReference type="Pfam" id="PF12848">
    <property type="entry name" value="ABC_tran_Xtn"/>
    <property type="match status" value="1"/>
</dbReference>
<organism evidence="5 6">
    <name type="scientific">Candidatus Faecalibacterium gallistercoris</name>
    <dbReference type="NCBI Taxonomy" id="2838579"/>
    <lineage>
        <taxon>Bacteria</taxon>
        <taxon>Bacillati</taxon>
        <taxon>Bacillota</taxon>
        <taxon>Clostridia</taxon>
        <taxon>Eubacteriales</taxon>
        <taxon>Oscillospiraceae</taxon>
        <taxon>Faecalibacterium</taxon>
    </lineage>
</organism>
<reference evidence="5" key="2">
    <citation type="submission" date="2021-04" db="EMBL/GenBank/DDBJ databases">
        <authorList>
            <person name="Gilroy R."/>
        </authorList>
    </citation>
    <scope>NUCLEOTIDE SEQUENCE</scope>
    <source>
        <strain evidence="5">ChiBcec16-3735</strain>
    </source>
</reference>
<dbReference type="Pfam" id="PF00005">
    <property type="entry name" value="ABC_tran"/>
    <property type="match status" value="2"/>
</dbReference>
<dbReference type="PROSITE" id="PS00211">
    <property type="entry name" value="ABC_TRANSPORTER_1"/>
    <property type="match status" value="2"/>
</dbReference>
<keyword evidence="2 5" id="KW-0067">ATP-binding</keyword>
<evidence type="ECO:0000256" key="1">
    <source>
        <dbReference type="ARBA" id="ARBA00022741"/>
    </source>
</evidence>
<dbReference type="InterPro" id="IPR051309">
    <property type="entry name" value="ABCF_ATPase"/>
</dbReference>
<dbReference type="FunFam" id="3.40.50.300:FF:000011">
    <property type="entry name" value="Putative ABC transporter ATP-binding component"/>
    <property type="match status" value="1"/>
</dbReference>
<feature type="domain" description="ABC transporter" evidence="4">
    <location>
        <begin position="3"/>
        <end position="263"/>
    </location>
</feature>
<dbReference type="InterPro" id="IPR003439">
    <property type="entry name" value="ABC_transporter-like_ATP-bd"/>
</dbReference>
<dbReference type="InterPro" id="IPR027417">
    <property type="entry name" value="P-loop_NTPase"/>
</dbReference>
<dbReference type="SUPFAM" id="SSF52540">
    <property type="entry name" value="P-loop containing nucleoside triphosphate hydrolases"/>
    <property type="match status" value="2"/>
</dbReference>